<sequence length="886" mass="96702">MGNVLVSELSIFKNIKIAFRQPWSNAQCRRAIVNNETARQSRFKLVRDKVAAYKQSTAERERIHSLTMLQLRDELQAGDLSATQVLYAYAHYALVVNDRLNCLAEILPGAFEEAEQMDAKYGAKGATEQKPPLFGLPFSVKANYFLKGYDCCIGIARWLGHPETRDCSLVTLLRQLGAVPFCYTNVPQTLFSFVCSNPVYGTTLNPHDPKRTPGGSSGGDAALLAAGGTSFATGGDIGGSLRIPAHFCGLPTLKPGQHRFELLNAQCGLPGHGRVGLGSGVFAKSVDELILLLSHLIGNADYHRLIVPTSAPLPLNPNKMADVEAKAMGGKLRIGYHFNDGFLKPVPACARVVEESVQMLRSAGNEMILFQIPEPNYAASILYKNFLADGGAYFKKIFAENPVDPYMKKQAFLLRIPIFVRWAAAFLLDLISPQMAIIVRSYVRTPEDVRQAQAELDTYMQKFNEYWMELKLDALIVPAFPVPAVGHQWPSDLDDEALMDDSQWATGGNILLKWMRSAASNSVGLPVGVQVVTLRWEEEKCLGLMKAIEQMAAKRKNDTHCCCFFFCSIPSQHQKSVGRTATAFSRCYYCFCSTPPPPRLISATATATAMVIDSNVGTERATASLINRRRRLRLLLLLPVEVTDGVGHQRRVQLLLRQPLLLLLLFTLSAVVCPSSGQLAPSRTDGAVFLPDAAASDDSSVAAIVDAPPPVEVAPAALTAVDGSTDERPMDNDDRWIGTVERAKALSSSAAARTWTKRLKYAATHLATPSGGGGSGTAMQPMPTIDTEKRRKPARDDQQQQQQQQQPLWGRHRMTQEADDEHGRRRTEEAEDESDDIGEAGTARLVAVEDVDRDDLPSPAAADTTTKASSAADPATDDSSLTVAST</sequence>
<dbReference type="InterPro" id="IPR036928">
    <property type="entry name" value="AS_sf"/>
</dbReference>
<reference evidence="5" key="1">
    <citation type="submission" date="2013-12" db="EMBL/GenBank/DDBJ databases">
        <authorList>
            <person name="Aslett M."/>
        </authorList>
    </citation>
    <scope>NUCLEOTIDE SEQUENCE [LARGE SCALE GENOMIC DNA]</scope>
    <source>
        <strain evidence="5">Lindley</strain>
    </source>
</reference>
<keyword evidence="5" id="KW-1185">Reference proteome</keyword>
<feature type="domain" description="Amidase" evidence="4">
    <location>
        <begin position="85"/>
        <end position="542"/>
    </location>
</feature>
<evidence type="ECO:0000259" key="4">
    <source>
        <dbReference type="Pfam" id="PF01425"/>
    </source>
</evidence>
<evidence type="ECO:0000256" key="1">
    <source>
        <dbReference type="ARBA" id="ARBA00009199"/>
    </source>
</evidence>
<dbReference type="FunFam" id="3.90.1300.10:FF:000003">
    <property type="entry name" value="Amidase signature enzyme"/>
    <property type="match status" value="1"/>
</dbReference>
<keyword evidence="2" id="KW-0378">Hydrolase</keyword>
<dbReference type="GO" id="GO:0017064">
    <property type="term" value="F:fatty acid amide hydrolase activity"/>
    <property type="evidence" value="ECO:0007669"/>
    <property type="project" value="TreeGrafter"/>
</dbReference>
<dbReference type="InterPro" id="IPR052096">
    <property type="entry name" value="Endocannabinoid_amidase"/>
</dbReference>
<dbReference type="PROSITE" id="PS00571">
    <property type="entry name" value="AMIDASES"/>
    <property type="match status" value="1"/>
</dbReference>
<dbReference type="GO" id="GO:0004040">
    <property type="term" value="F:amidase activity"/>
    <property type="evidence" value="ECO:0007669"/>
    <property type="project" value="TreeGrafter"/>
</dbReference>
<comment type="similarity">
    <text evidence="1">Belongs to the amidase family.</text>
</comment>
<name>A0A183CLT9_GLOPA</name>
<feature type="compositionally biased region" description="Basic and acidic residues" evidence="3">
    <location>
        <begin position="786"/>
        <end position="798"/>
    </location>
</feature>
<dbReference type="SUPFAM" id="SSF75304">
    <property type="entry name" value="Amidase signature (AS) enzymes"/>
    <property type="match status" value="1"/>
</dbReference>
<reference evidence="6" key="3">
    <citation type="submission" date="2016-06" db="UniProtKB">
        <authorList>
            <consortium name="WormBaseParasite"/>
        </authorList>
    </citation>
    <scope>IDENTIFICATION</scope>
</reference>
<dbReference type="PANTHER" id="PTHR45847">
    <property type="entry name" value="FATTY ACID AMIDE HYDROLASE"/>
    <property type="match status" value="1"/>
</dbReference>
<dbReference type="GO" id="GO:0009062">
    <property type="term" value="P:fatty acid catabolic process"/>
    <property type="evidence" value="ECO:0007669"/>
    <property type="project" value="TreeGrafter"/>
</dbReference>
<feature type="compositionally biased region" description="Acidic residues" evidence="3">
    <location>
        <begin position="829"/>
        <end position="838"/>
    </location>
</feature>
<feature type="region of interest" description="Disordered" evidence="3">
    <location>
        <begin position="766"/>
        <end position="886"/>
    </location>
</feature>
<dbReference type="PANTHER" id="PTHR45847:SF6">
    <property type="entry name" value="FATTY ACID AMIDE HYDROLASE"/>
    <property type="match status" value="1"/>
</dbReference>
<protein>
    <submittedName>
        <fullName evidence="6">Amidase domain-containing protein</fullName>
    </submittedName>
</protein>
<dbReference type="InterPro" id="IPR020556">
    <property type="entry name" value="Amidase_CS"/>
</dbReference>
<proteinExistence type="inferred from homology"/>
<dbReference type="AlphaFoldDB" id="A0A183CLT9"/>
<dbReference type="WBParaSite" id="GPLIN_001384500">
    <property type="protein sequence ID" value="GPLIN_001384500"/>
    <property type="gene ID" value="GPLIN_001384500"/>
</dbReference>
<dbReference type="InterPro" id="IPR023631">
    <property type="entry name" value="Amidase_dom"/>
</dbReference>
<dbReference type="Gene3D" id="3.90.1300.10">
    <property type="entry name" value="Amidase signature (AS) domain"/>
    <property type="match status" value="1"/>
</dbReference>
<evidence type="ECO:0000256" key="3">
    <source>
        <dbReference type="SAM" id="MobiDB-lite"/>
    </source>
</evidence>
<evidence type="ECO:0000313" key="5">
    <source>
        <dbReference type="Proteomes" id="UP000050741"/>
    </source>
</evidence>
<feature type="compositionally biased region" description="Low complexity" evidence="3">
    <location>
        <begin position="857"/>
        <end position="880"/>
    </location>
</feature>
<dbReference type="Pfam" id="PF01425">
    <property type="entry name" value="Amidase"/>
    <property type="match status" value="1"/>
</dbReference>
<dbReference type="Proteomes" id="UP000050741">
    <property type="component" value="Unassembled WGS sequence"/>
</dbReference>
<reference evidence="5" key="2">
    <citation type="submission" date="2014-05" db="EMBL/GenBank/DDBJ databases">
        <title>The genome and life-stage specific transcriptomes of Globodera pallida elucidate key aspects of plant parasitism by a cyst nematode.</title>
        <authorList>
            <person name="Cotton J.A."/>
            <person name="Lilley C.J."/>
            <person name="Jones L.M."/>
            <person name="Kikuchi T."/>
            <person name="Reid A.J."/>
            <person name="Thorpe P."/>
            <person name="Tsai I.J."/>
            <person name="Beasley H."/>
            <person name="Blok V."/>
            <person name="Cock P.J.A."/>
            <person name="Van den Akker S.E."/>
            <person name="Holroyd N."/>
            <person name="Hunt M."/>
            <person name="Mantelin S."/>
            <person name="Naghra H."/>
            <person name="Pain A."/>
            <person name="Palomares-Rius J.E."/>
            <person name="Zarowiecki M."/>
            <person name="Berriman M."/>
            <person name="Jones J.T."/>
            <person name="Urwin P.E."/>
        </authorList>
    </citation>
    <scope>NUCLEOTIDE SEQUENCE [LARGE SCALE GENOMIC DNA]</scope>
    <source>
        <strain evidence="5">Lindley</strain>
    </source>
</reference>
<evidence type="ECO:0000256" key="2">
    <source>
        <dbReference type="ARBA" id="ARBA00022801"/>
    </source>
</evidence>
<organism evidence="5 6">
    <name type="scientific">Globodera pallida</name>
    <name type="common">Potato cyst nematode worm</name>
    <name type="synonym">Heterodera pallida</name>
    <dbReference type="NCBI Taxonomy" id="36090"/>
    <lineage>
        <taxon>Eukaryota</taxon>
        <taxon>Metazoa</taxon>
        <taxon>Ecdysozoa</taxon>
        <taxon>Nematoda</taxon>
        <taxon>Chromadorea</taxon>
        <taxon>Rhabditida</taxon>
        <taxon>Tylenchina</taxon>
        <taxon>Tylenchomorpha</taxon>
        <taxon>Tylenchoidea</taxon>
        <taxon>Heteroderidae</taxon>
        <taxon>Heteroderinae</taxon>
        <taxon>Globodera</taxon>
    </lineage>
</organism>
<evidence type="ECO:0000313" key="6">
    <source>
        <dbReference type="WBParaSite" id="GPLIN_001384500"/>
    </source>
</evidence>
<accession>A0A183CLT9</accession>